<evidence type="ECO:0000256" key="1">
    <source>
        <dbReference type="ARBA" id="ARBA00022729"/>
    </source>
</evidence>
<proteinExistence type="predicted"/>
<keyword evidence="1" id="KW-0732">Signal</keyword>
<dbReference type="InterPro" id="IPR007450">
    <property type="entry name" value="BamE_dom"/>
</dbReference>
<dbReference type="RefSeq" id="WP_013300677.1">
    <property type="nucleotide sequence ID" value="NC_014414.1"/>
</dbReference>
<reference evidence="5" key="1">
    <citation type="submission" date="2010-08" db="EMBL/GenBank/DDBJ databases">
        <title>Genome sequence of Parvularcula bermudensis HTCC2503.</title>
        <authorList>
            <person name="Kang D.-M."/>
            <person name="Oh H.-M."/>
            <person name="Cho J.-C."/>
        </authorList>
    </citation>
    <scope>NUCLEOTIDE SEQUENCE [LARGE SCALE GENOMIC DNA]</scope>
    <source>
        <strain evidence="5">ATCC BAA-594 / HTCC2503 / KCTC 12087</strain>
    </source>
</reference>
<dbReference type="Gene3D" id="3.30.1450.10">
    <property type="match status" value="1"/>
</dbReference>
<gene>
    <name evidence="4" type="ordered locus">PB2503_08239</name>
</gene>
<dbReference type="EMBL" id="CP002156">
    <property type="protein sequence ID" value="ADM09703.1"/>
    <property type="molecule type" value="Genomic_DNA"/>
</dbReference>
<organism evidence="4 5">
    <name type="scientific">Parvularcula bermudensis (strain ATCC BAA-594 / HTCC2503 / KCTC 12087)</name>
    <dbReference type="NCBI Taxonomy" id="314260"/>
    <lineage>
        <taxon>Bacteria</taxon>
        <taxon>Pseudomonadati</taxon>
        <taxon>Pseudomonadota</taxon>
        <taxon>Alphaproteobacteria</taxon>
        <taxon>Parvularculales</taxon>
        <taxon>Parvularculaceae</taxon>
        <taxon>Parvularcula</taxon>
    </lineage>
</organism>
<protein>
    <submittedName>
        <fullName evidence="4">Lipoprotein, SmpA/OmlA family protein</fullName>
    </submittedName>
</protein>
<evidence type="ECO:0000259" key="3">
    <source>
        <dbReference type="Pfam" id="PF04355"/>
    </source>
</evidence>
<dbReference type="KEGG" id="pbr:PB2503_08239"/>
<dbReference type="InterPro" id="IPR037873">
    <property type="entry name" value="BamE-like"/>
</dbReference>
<dbReference type="eggNOG" id="COG2913">
    <property type="taxonomic scope" value="Bacteria"/>
</dbReference>
<evidence type="ECO:0000313" key="4">
    <source>
        <dbReference type="EMBL" id="ADM09703.1"/>
    </source>
</evidence>
<keyword evidence="5" id="KW-1185">Reference proteome</keyword>
<keyword evidence="4" id="KW-0449">Lipoprotein</keyword>
<dbReference type="HOGENOM" id="CLU_104933_0_2_5"/>
<dbReference type="GO" id="GO:0019867">
    <property type="term" value="C:outer membrane"/>
    <property type="evidence" value="ECO:0007669"/>
    <property type="project" value="InterPro"/>
</dbReference>
<dbReference type="Proteomes" id="UP000001302">
    <property type="component" value="Chromosome"/>
</dbReference>
<reference evidence="4 5" key="2">
    <citation type="journal article" date="2011" name="J. Bacteriol.">
        <title>Complete genome sequence of strain HTCC2503T of Parvularcula bermudensis, the type species of the order "Parvularculales" in the class Alphaproteobacteria.</title>
        <authorList>
            <person name="Oh H.M."/>
            <person name="Kang I."/>
            <person name="Vergin K.L."/>
            <person name="Kang D."/>
            <person name="Rhee K.H."/>
            <person name="Giovannoni S.J."/>
            <person name="Cho J.C."/>
        </authorList>
    </citation>
    <scope>NUCLEOTIDE SEQUENCE [LARGE SCALE GENOMIC DNA]</scope>
    <source>
        <strain evidence="5">ATCC BAA-594 / HTCC2503 / KCTC 12087</strain>
    </source>
</reference>
<dbReference type="PROSITE" id="PS51257">
    <property type="entry name" value="PROKAR_LIPOPROTEIN"/>
    <property type="match status" value="1"/>
</dbReference>
<evidence type="ECO:0000256" key="2">
    <source>
        <dbReference type="ARBA" id="ARBA00023136"/>
    </source>
</evidence>
<name>E0TIB9_PARBH</name>
<keyword evidence="2" id="KW-0472">Membrane</keyword>
<dbReference type="Pfam" id="PF04355">
    <property type="entry name" value="BamE"/>
    <property type="match status" value="1"/>
</dbReference>
<dbReference type="STRING" id="314260.PB2503_08239"/>
<dbReference type="OrthoDB" id="7203955at2"/>
<feature type="domain" description="Outer membrane protein assembly factor BamE" evidence="3">
    <location>
        <begin position="37"/>
        <end position="98"/>
    </location>
</feature>
<accession>E0TIB9</accession>
<evidence type="ECO:0000313" key="5">
    <source>
        <dbReference type="Proteomes" id="UP000001302"/>
    </source>
</evidence>
<sequence length="147" mass="16096">MRIVVFGLIVSALSACVAVEDRHGYVMERGETELSATVGVDTKDSVLARYGEPSIRPPLSDDVWYYVTSSSSSRAFYETETTSRNIVLFAFNEDDTVADVMTFDLEDGQDINLVNRVTRTRGKELSFFEQLIGGVGQGAAAIDPDGQ</sequence>
<dbReference type="AlphaFoldDB" id="E0TIB9"/>